<organism evidence="1 2">
    <name type="scientific">Candidatus Chisholmbacteria bacterium RIFCSPHIGHO2_01_FULL_52_32</name>
    <dbReference type="NCBI Taxonomy" id="1797591"/>
    <lineage>
        <taxon>Bacteria</taxon>
        <taxon>Candidatus Chisholmiibacteriota</taxon>
    </lineage>
</organism>
<gene>
    <name evidence="1" type="ORF">A2786_00530</name>
</gene>
<dbReference type="EMBL" id="MHCJ01000006">
    <property type="protein sequence ID" value="OGY17795.1"/>
    <property type="molecule type" value="Genomic_DNA"/>
</dbReference>
<evidence type="ECO:0000313" key="1">
    <source>
        <dbReference type="EMBL" id="OGY17795.1"/>
    </source>
</evidence>
<dbReference type="AlphaFoldDB" id="A0A1G1VQW7"/>
<comment type="caution">
    <text evidence="1">The sequence shown here is derived from an EMBL/GenBank/DDBJ whole genome shotgun (WGS) entry which is preliminary data.</text>
</comment>
<reference evidence="1 2" key="1">
    <citation type="journal article" date="2016" name="Nat. Commun.">
        <title>Thousands of microbial genomes shed light on interconnected biogeochemical processes in an aquifer system.</title>
        <authorList>
            <person name="Anantharaman K."/>
            <person name="Brown C.T."/>
            <person name="Hug L.A."/>
            <person name="Sharon I."/>
            <person name="Castelle C.J."/>
            <person name="Probst A.J."/>
            <person name="Thomas B.C."/>
            <person name="Singh A."/>
            <person name="Wilkins M.J."/>
            <person name="Karaoz U."/>
            <person name="Brodie E.L."/>
            <person name="Williams K.H."/>
            <person name="Hubbard S.S."/>
            <person name="Banfield J.F."/>
        </authorList>
    </citation>
    <scope>NUCLEOTIDE SEQUENCE [LARGE SCALE GENOMIC DNA]</scope>
</reference>
<name>A0A1G1VQW7_9BACT</name>
<sequence>MVMAQVAQAELPRTGFGSEPWFGKIFNFDHELRRTQEVIDRVGIAIGVPAVLESLRAKSRALLSEYGVGERALTVQPLTRYVMRNIDGAWGVYAYQLDEYGEQLESYLDFDQYPEAVGEGLKKAFSTLVDSEVGEGVVIISPTELYAKYDSKGNVINPLVVVDKRDCEVEVAGWFLFVDRRLSNRERAFLLNIHTLGVDFGIDALDSHTQDAMMTRLSDMDDVIVESPIFPEWLVRTPRSFRFPAEVAELKRLPKSPSTAGEYVHVHSVLAPYLAALDGLFRQRFGRYLFEFDAEGEREQEERVCTLIRDNAQGLLGLLLKEDKRAFLKTLWGMLSFGQRQWAKEKGRDVDRYMDALLSGEIQIAGFHPSTREDTGQYWDPITQSWIGGEDACGSENGKKRCERCREEYTGNSCPRCERVQS</sequence>
<dbReference type="Proteomes" id="UP000179233">
    <property type="component" value="Unassembled WGS sequence"/>
</dbReference>
<protein>
    <submittedName>
        <fullName evidence="1">Uncharacterized protein</fullName>
    </submittedName>
</protein>
<accession>A0A1G1VQW7</accession>
<proteinExistence type="predicted"/>
<evidence type="ECO:0000313" key="2">
    <source>
        <dbReference type="Proteomes" id="UP000179233"/>
    </source>
</evidence>